<dbReference type="GO" id="GO:0004527">
    <property type="term" value="F:exonuclease activity"/>
    <property type="evidence" value="ECO:0007669"/>
    <property type="project" value="UniProtKB-KW"/>
</dbReference>
<feature type="non-terminal residue" evidence="1">
    <location>
        <position position="1"/>
    </location>
</feature>
<reference evidence="1" key="1">
    <citation type="submission" date="2018-10" db="EMBL/GenBank/DDBJ databases">
        <title>Hidden diversity of soil giant viruses.</title>
        <authorList>
            <person name="Schulz F."/>
            <person name="Alteio L."/>
            <person name="Goudeau D."/>
            <person name="Ryan E.M."/>
            <person name="Malmstrom R.R."/>
            <person name="Blanchard J."/>
            <person name="Woyke T."/>
        </authorList>
    </citation>
    <scope>NUCLEOTIDE SEQUENCE</scope>
    <source>
        <strain evidence="1">SMV1</strain>
    </source>
</reference>
<keyword evidence="1" id="KW-0269">Exonuclease</keyword>
<sequence>IIKNKTKSLVVILNLESGSITFQDDWKDTKAVFCHQEFKGVKMGIATSAIGDIWDEKYPPVISGHIHDHELLNERILYVGTPAQYTFAESSKKTISLITFDNKRQLLYPSSNKLGFTEQRINLKLPKKITIEIPHDKINEYTPDTEDSIRVIITGTPSQNKIVSKNPRVKEWIRNGVKVHYKDLSDAQFDESITKVIRVDKTSFGKVFQDACDSAGLIGLYKELFGDIKIESTTQSTTQSSNIKLNVVSNDNILGALSRAKENKDTKDDKGDTVGNKGEIEKKTIKINMKNDTTNSNVMSNNSKMSGIKITIKK</sequence>
<gene>
    <name evidence="1" type="ORF">Solumvirus5_1</name>
</gene>
<keyword evidence="1" id="KW-0540">Nuclease</keyword>
<keyword evidence="1" id="KW-0378">Hydrolase</keyword>
<dbReference type="EMBL" id="MK072502">
    <property type="protein sequence ID" value="AYV86334.1"/>
    <property type="molecule type" value="Genomic_DNA"/>
</dbReference>
<dbReference type="SUPFAM" id="SSF56300">
    <property type="entry name" value="Metallo-dependent phosphatases"/>
    <property type="match status" value="1"/>
</dbReference>
<accession>A0A3G5AIB8</accession>
<dbReference type="Gene3D" id="3.60.21.10">
    <property type="match status" value="1"/>
</dbReference>
<dbReference type="InterPro" id="IPR029052">
    <property type="entry name" value="Metallo-depent_PP-like"/>
</dbReference>
<proteinExistence type="predicted"/>
<evidence type="ECO:0000313" key="1">
    <source>
        <dbReference type="EMBL" id="AYV86334.1"/>
    </source>
</evidence>
<organism evidence="1">
    <name type="scientific">Solumvirus sp</name>
    <dbReference type="NCBI Taxonomy" id="2487773"/>
    <lineage>
        <taxon>Viruses</taxon>
        <taxon>Pithoviruses</taxon>
    </lineage>
</organism>
<name>A0A3G5AIB8_9VIRU</name>
<protein>
    <submittedName>
        <fullName evidence="1">DNA repair exonuclease</fullName>
    </submittedName>
</protein>